<name>A0A8S1MIW0_PARPR</name>
<gene>
    <name evidence="1" type="ORF">PPRIM_AZ9-3.1.T0620004</name>
</gene>
<comment type="caution">
    <text evidence="1">The sequence shown here is derived from an EMBL/GenBank/DDBJ whole genome shotgun (WGS) entry which is preliminary data.</text>
</comment>
<dbReference type="EMBL" id="CAJJDM010000063">
    <property type="protein sequence ID" value="CAD8079399.1"/>
    <property type="molecule type" value="Genomic_DNA"/>
</dbReference>
<evidence type="ECO:0000313" key="2">
    <source>
        <dbReference type="Proteomes" id="UP000688137"/>
    </source>
</evidence>
<protein>
    <submittedName>
        <fullName evidence="1">Uncharacterized protein</fullName>
    </submittedName>
</protein>
<dbReference type="AlphaFoldDB" id="A0A8S1MIW0"/>
<sequence length="71" mass="8795">MQLHNVSECVMLLLQETDQLNLMLIHWDITNYAIKNRVLILYLQIVQQYYSEYRGFYEHWEWATLQEQLIF</sequence>
<accession>A0A8S1MIW0</accession>
<keyword evidence="2" id="KW-1185">Reference proteome</keyword>
<dbReference type="Proteomes" id="UP000688137">
    <property type="component" value="Unassembled WGS sequence"/>
</dbReference>
<proteinExistence type="predicted"/>
<organism evidence="1 2">
    <name type="scientific">Paramecium primaurelia</name>
    <dbReference type="NCBI Taxonomy" id="5886"/>
    <lineage>
        <taxon>Eukaryota</taxon>
        <taxon>Sar</taxon>
        <taxon>Alveolata</taxon>
        <taxon>Ciliophora</taxon>
        <taxon>Intramacronucleata</taxon>
        <taxon>Oligohymenophorea</taxon>
        <taxon>Peniculida</taxon>
        <taxon>Parameciidae</taxon>
        <taxon>Paramecium</taxon>
    </lineage>
</organism>
<evidence type="ECO:0000313" key="1">
    <source>
        <dbReference type="EMBL" id="CAD8079399.1"/>
    </source>
</evidence>
<reference evidence="1" key="1">
    <citation type="submission" date="2021-01" db="EMBL/GenBank/DDBJ databases">
        <authorList>
            <consortium name="Genoscope - CEA"/>
            <person name="William W."/>
        </authorList>
    </citation>
    <scope>NUCLEOTIDE SEQUENCE</scope>
</reference>